<proteinExistence type="predicted"/>
<dbReference type="AlphaFoldDB" id="A0A2N4UBZ9"/>
<gene>
    <name evidence="1" type="ORF">CR155_17325</name>
</gene>
<comment type="caution">
    <text evidence="1">The sequence shown here is derived from an EMBL/GenBank/DDBJ whole genome shotgun (WGS) entry which is preliminary data.</text>
</comment>
<name>A0A2N4UBZ9_9BURK</name>
<dbReference type="Proteomes" id="UP000234328">
    <property type="component" value="Unassembled WGS sequence"/>
</dbReference>
<keyword evidence="2" id="KW-1185">Reference proteome</keyword>
<organism evidence="1 2">
    <name type="scientific">Pollutimonas nitritireducens</name>
    <dbReference type="NCBI Taxonomy" id="2045209"/>
    <lineage>
        <taxon>Bacteria</taxon>
        <taxon>Pseudomonadati</taxon>
        <taxon>Pseudomonadota</taxon>
        <taxon>Betaproteobacteria</taxon>
        <taxon>Burkholderiales</taxon>
        <taxon>Alcaligenaceae</taxon>
        <taxon>Pollutimonas</taxon>
    </lineage>
</organism>
<reference evidence="1 2" key="1">
    <citation type="submission" date="2017-10" db="EMBL/GenBank/DDBJ databases">
        <title>Two draft genome sequences of Pusillimonas sp. strains isolated from a nitrate- and radionuclide-contaminated groundwater in Russia.</title>
        <authorList>
            <person name="Grouzdev D.S."/>
            <person name="Tourova T.P."/>
            <person name="Goeva M.A."/>
            <person name="Babich T.L."/>
            <person name="Sokolova D.S."/>
            <person name="Abdullin R."/>
            <person name="Poltaraus A.B."/>
            <person name="Toshchakov S.V."/>
            <person name="Nazina T.N."/>
        </authorList>
    </citation>
    <scope>NUCLEOTIDE SEQUENCE [LARGE SCALE GENOMIC DNA]</scope>
    <source>
        <strain evidence="1 2">JR1/69-2-13</strain>
    </source>
</reference>
<protein>
    <submittedName>
        <fullName evidence="1">Uncharacterized protein</fullName>
    </submittedName>
</protein>
<accession>A0A2N4UBZ9</accession>
<sequence length="237" mass="25673">MLEGLVVLLALLSLWVGVGWVGRLQDMALQAAHASRYVAFALSRDPGASMEVEMRQHYFSGRAHQWSDRRGERLLSPGLNEVTLQIDRQTVLDASAQAGRTSDKAAILRRQWRIEDTGIVASNIAVAPLSGPVRAPETATVTGLNDFDRQQFVLRRHTAILTGAGHASSDASTQQVVAESALAWNQSAGSSYALGTDVAAAMSRVDAAWNRPEPIFDWLAPWAGQVPDFHLGSPGYE</sequence>
<dbReference type="EMBL" id="PDNV01000012">
    <property type="protein sequence ID" value="PLC52554.1"/>
    <property type="molecule type" value="Genomic_DNA"/>
</dbReference>
<evidence type="ECO:0000313" key="1">
    <source>
        <dbReference type="EMBL" id="PLC52554.1"/>
    </source>
</evidence>
<evidence type="ECO:0000313" key="2">
    <source>
        <dbReference type="Proteomes" id="UP000234328"/>
    </source>
</evidence>